<sequence>GTLREVVAGIKKGREDDSEITIFDSTGLAIQDIICAKLVYNKARERGLRGFEFF</sequence>
<dbReference type="AlphaFoldDB" id="X1UFR3"/>
<organism evidence="1">
    <name type="scientific">marine sediment metagenome</name>
    <dbReference type="NCBI Taxonomy" id="412755"/>
    <lineage>
        <taxon>unclassified sequences</taxon>
        <taxon>metagenomes</taxon>
        <taxon>ecological metagenomes</taxon>
    </lineage>
</organism>
<dbReference type="InterPro" id="IPR003462">
    <property type="entry name" value="ODC_Mu_crystall"/>
</dbReference>
<evidence type="ECO:0000313" key="1">
    <source>
        <dbReference type="EMBL" id="GAJ02402.1"/>
    </source>
</evidence>
<dbReference type="EMBL" id="BARW01016228">
    <property type="protein sequence ID" value="GAJ02402.1"/>
    <property type="molecule type" value="Genomic_DNA"/>
</dbReference>
<name>X1UFR3_9ZZZZ</name>
<comment type="caution">
    <text evidence="1">The sequence shown here is derived from an EMBL/GenBank/DDBJ whole genome shotgun (WGS) entry which is preliminary data.</text>
</comment>
<evidence type="ECO:0008006" key="2">
    <source>
        <dbReference type="Google" id="ProtNLM"/>
    </source>
</evidence>
<accession>X1UFR3</accession>
<reference evidence="1" key="1">
    <citation type="journal article" date="2014" name="Front. Microbiol.">
        <title>High frequency of phylogenetically diverse reductive dehalogenase-homologous genes in deep subseafloor sedimentary metagenomes.</title>
        <authorList>
            <person name="Kawai M."/>
            <person name="Futagami T."/>
            <person name="Toyoda A."/>
            <person name="Takaki Y."/>
            <person name="Nishi S."/>
            <person name="Hori S."/>
            <person name="Arai W."/>
            <person name="Tsubouchi T."/>
            <person name="Morono Y."/>
            <person name="Uchiyama I."/>
            <person name="Ito T."/>
            <person name="Fujiyama A."/>
            <person name="Inagaki F."/>
            <person name="Takami H."/>
        </authorList>
    </citation>
    <scope>NUCLEOTIDE SEQUENCE</scope>
    <source>
        <strain evidence="1">Expedition CK06-06</strain>
    </source>
</reference>
<dbReference type="SUPFAM" id="SSF51735">
    <property type="entry name" value="NAD(P)-binding Rossmann-fold domains"/>
    <property type="match status" value="1"/>
</dbReference>
<dbReference type="InterPro" id="IPR036291">
    <property type="entry name" value="NAD(P)-bd_dom_sf"/>
</dbReference>
<gene>
    <name evidence="1" type="ORF">S12H4_28306</name>
</gene>
<dbReference type="Pfam" id="PF02423">
    <property type="entry name" value="OCD_Mu_crystall"/>
    <property type="match status" value="1"/>
</dbReference>
<protein>
    <recommendedName>
        <fullName evidence="2">Ornithine cyclodeaminase family protein</fullName>
    </recommendedName>
</protein>
<proteinExistence type="predicted"/>
<feature type="non-terminal residue" evidence="1">
    <location>
        <position position="1"/>
    </location>
</feature>